<dbReference type="InterPro" id="IPR052557">
    <property type="entry name" value="CAP/Cytokinesis_protein"/>
</dbReference>
<dbReference type="InterPro" id="IPR038765">
    <property type="entry name" value="Papain-like_cys_pep_sf"/>
</dbReference>
<dbReference type="InterPro" id="IPR002931">
    <property type="entry name" value="Transglutaminase-like"/>
</dbReference>
<name>A0A3S8S0V1_9BACL</name>
<dbReference type="OrthoDB" id="9788327at2"/>
<dbReference type="GO" id="GO:0005737">
    <property type="term" value="C:cytoplasm"/>
    <property type="evidence" value="ECO:0007669"/>
    <property type="project" value="TreeGrafter"/>
</dbReference>
<dbReference type="Proteomes" id="UP000273145">
    <property type="component" value="Chromosome"/>
</dbReference>
<dbReference type="Gene3D" id="3.10.620.30">
    <property type="match status" value="1"/>
</dbReference>
<evidence type="ECO:0000313" key="2">
    <source>
        <dbReference type="EMBL" id="AZK48921.1"/>
    </source>
</evidence>
<dbReference type="PANTHER" id="PTHR46333:SF2">
    <property type="entry name" value="CYTOKINESIS PROTEIN 3"/>
    <property type="match status" value="1"/>
</dbReference>
<evidence type="ECO:0000313" key="3">
    <source>
        <dbReference type="Proteomes" id="UP000273145"/>
    </source>
</evidence>
<dbReference type="SMART" id="SM00460">
    <property type="entry name" value="TGc"/>
    <property type="match status" value="1"/>
</dbReference>
<proteinExistence type="predicted"/>
<sequence>MKQQIAKRWITAGIASAIVFGALPPDVGYSEVYAKSEIAAVETATVTSSKELRTTLAELMGARHMMITIKYQGATSNLKDILKEAMNGALESDPYTKYVIDRYTYSWKGTSNSAKITFQIYYRETAEQSAYVNDRVKVILKEIIKPGMNNHQKIKAIHDYVVLNMKYDIGLQKYTAYEGLKTGEAVCQGYTLLSYKLLQEAGIDNRIIEGSAGGQLHAWNLVYLDGHWYHIDTTWDDPAPDTPGVVKYGYYMRTDEQMRKTHTWTNVYPAANQSYRHTLSSLITAGGQAAAGLQELEKQLEYTLYNPDSALRNVKGIQGQVRQAISNKQNTVTIRYAGSERQLVDHLSSLYELHIKNISYLAEPLEGTNDLRVEIHWDNY</sequence>
<dbReference type="SUPFAM" id="SSF54001">
    <property type="entry name" value="Cysteine proteinases"/>
    <property type="match status" value="1"/>
</dbReference>
<organism evidence="2 3">
    <name type="scientific">Paenibacillus lentus</name>
    <dbReference type="NCBI Taxonomy" id="1338368"/>
    <lineage>
        <taxon>Bacteria</taxon>
        <taxon>Bacillati</taxon>
        <taxon>Bacillota</taxon>
        <taxon>Bacilli</taxon>
        <taxon>Bacillales</taxon>
        <taxon>Paenibacillaceae</taxon>
        <taxon>Paenibacillus</taxon>
    </lineage>
</organism>
<dbReference type="AlphaFoldDB" id="A0A3S8S0V1"/>
<protein>
    <submittedName>
        <fullName evidence="2">Transglutaminase</fullName>
    </submittedName>
</protein>
<dbReference type="PANTHER" id="PTHR46333">
    <property type="entry name" value="CYTOKINESIS PROTEIN 3"/>
    <property type="match status" value="1"/>
</dbReference>
<gene>
    <name evidence="2" type="ORF">EIM92_08040</name>
</gene>
<reference evidence="2 3" key="1">
    <citation type="submission" date="2018-11" db="EMBL/GenBank/DDBJ databases">
        <title>Genome sequencing of Paenibacillus lentus DSM25539(T).</title>
        <authorList>
            <person name="Kook J.-K."/>
            <person name="Park S.-N."/>
            <person name="Lim Y.K."/>
        </authorList>
    </citation>
    <scope>NUCLEOTIDE SEQUENCE [LARGE SCALE GENOMIC DNA]</scope>
    <source>
        <strain evidence="2 3">DSM 25539</strain>
    </source>
</reference>
<dbReference type="EMBL" id="CP034248">
    <property type="protein sequence ID" value="AZK48921.1"/>
    <property type="molecule type" value="Genomic_DNA"/>
</dbReference>
<feature type="domain" description="Transglutaminase-like" evidence="1">
    <location>
        <begin position="179"/>
        <end position="235"/>
    </location>
</feature>
<evidence type="ECO:0000259" key="1">
    <source>
        <dbReference type="SMART" id="SM00460"/>
    </source>
</evidence>
<keyword evidence="3" id="KW-1185">Reference proteome</keyword>
<dbReference type="KEGG" id="plen:EIM92_08040"/>
<accession>A0A3S8S0V1</accession>
<dbReference type="Pfam" id="PF01841">
    <property type="entry name" value="Transglut_core"/>
    <property type="match status" value="1"/>
</dbReference>